<keyword evidence="2" id="KW-1185">Reference proteome</keyword>
<gene>
    <name evidence="1" type="ORF">L1987_44698</name>
</gene>
<reference evidence="2" key="1">
    <citation type="journal article" date="2022" name="Mol. Ecol. Resour.">
        <title>The genomes of chicory, endive, great burdock and yacon provide insights into Asteraceae palaeo-polyploidization history and plant inulin production.</title>
        <authorList>
            <person name="Fan W."/>
            <person name="Wang S."/>
            <person name="Wang H."/>
            <person name="Wang A."/>
            <person name="Jiang F."/>
            <person name="Liu H."/>
            <person name="Zhao H."/>
            <person name="Xu D."/>
            <person name="Zhang Y."/>
        </authorList>
    </citation>
    <scope>NUCLEOTIDE SEQUENCE [LARGE SCALE GENOMIC DNA]</scope>
    <source>
        <strain evidence="2">cv. Yunnan</strain>
    </source>
</reference>
<organism evidence="1 2">
    <name type="scientific">Smallanthus sonchifolius</name>
    <dbReference type="NCBI Taxonomy" id="185202"/>
    <lineage>
        <taxon>Eukaryota</taxon>
        <taxon>Viridiplantae</taxon>
        <taxon>Streptophyta</taxon>
        <taxon>Embryophyta</taxon>
        <taxon>Tracheophyta</taxon>
        <taxon>Spermatophyta</taxon>
        <taxon>Magnoliopsida</taxon>
        <taxon>eudicotyledons</taxon>
        <taxon>Gunneridae</taxon>
        <taxon>Pentapetalae</taxon>
        <taxon>asterids</taxon>
        <taxon>campanulids</taxon>
        <taxon>Asterales</taxon>
        <taxon>Asteraceae</taxon>
        <taxon>Asteroideae</taxon>
        <taxon>Heliantheae alliance</taxon>
        <taxon>Millerieae</taxon>
        <taxon>Smallanthus</taxon>
    </lineage>
</organism>
<accession>A0ACB9GRC9</accession>
<proteinExistence type="predicted"/>
<reference evidence="1 2" key="2">
    <citation type="journal article" date="2022" name="Mol. Ecol. Resour.">
        <title>The genomes of chicory, endive, great burdock and yacon provide insights into Asteraceae paleo-polyploidization history and plant inulin production.</title>
        <authorList>
            <person name="Fan W."/>
            <person name="Wang S."/>
            <person name="Wang H."/>
            <person name="Wang A."/>
            <person name="Jiang F."/>
            <person name="Liu H."/>
            <person name="Zhao H."/>
            <person name="Xu D."/>
            <person name="Zhang Y."/>
        </authorList>
    </citation>
    <scope>NUCLEOTIDE SEQUENCE [LARGE SCALE GENOMIC DNA]</scope>
    <source>
        <strain evidence="2">cv. Yunnan</strain>
        <tissue evidence="1">Leaves</tissue>
    </source>
</reference>
<dbReference type="Proteomes" id="UP001056120">
    <property type="component" value="Linkage Group LG14"/>
</dbReference>
<comment type="caution">
    <text evidence="1">The sequence shown here is derived from an EMBL/GenBank/DDBJ whole genome shotgun (WGS) entry which is preliminary data.</text>
</comment>
<sequence>MARDKARAHASSSVSQSSQDLGDLCNQPLDALQQFNMLYNKISQRSKDGLDRATHVTQLHDVPGFTCFINESTSQPKKETENQKSFVTNNIHPSVNSNKRVIPEKQTSPGTVEFRSRLQEESLSDDKILEIFEADLKSHPSKVSSPPAASQPKKETENQKSFVTDNIHLSVNSNKRVIPEKQTSPGTVEFRSRLQEESLSDDKILEIFEADLKSHPSKVSSLPAASQPKKEIENQKSFVTDNIHRSVNSNKGDFPEKQISQGTVEIRSRLQDESLSDDKILKTFEADLKSHPSKVSSPPAASQPKKETENQKSFVTDNIQPSVNSNKWDFPEKQISQSTVEFRSRLQDESLSDDRILKTFEADLKPHPSEVSSPPAASQPNKETKNQKSFVTHNIHPSVNSNKWDFPEIETSQGTVEFTSRYQDEPLSDDRIFKTFEVDLKPHPSKVSPPPAASQPNKESQNQNSYITHNIHPNVNSSKGDFHEKQTSQSAAESSSRYGEEESIYDDRNFKTFQADLRSHPPKVSSSPATSSTDYPKRSTATYGEFPPTCFDEELDVNSAAAVSAAALRKAVEKAQESIRIAKESVGRKKGLGGFSGKSFKDSLKVKAKVANANAGEEHKEKDDKMKEKDHKHGCTVVFPHFVVDENLFGAKKVIKELHGNISELGKNYEIPIRSPFELRENERVCNFEEVGKTEFESIENNTCEGPQKDVEKFNGFLVLENLEKKLGDTESNNLTMYQRVEDEEKISGKSDENGYEKKFSGELFGLFETNKQENLEQEHDEKVTSAMSQIEDEREVKEEGKFYNVYEVGMIKNAETYNCCIETTDFSRKEDHEIKTNENHKAEETWKKLDKVQVPETYENSSSYHDDAEESKSVIGGSQIVDDTEEACKVDQNDNNAESSHEFQVEDEEAIETETENISSNETEDKKDECDAKSDDLENCGLADVDFVQNGYSIETNDFSHNEDHEIKERENHKAEETWKKLDKTEVPKTYENSSSEYDDEEESDSMIGASQIVDDTEEACKVDQHENNAESSQDIDDVSSSSSGHHFQVENTEALENEACKVDQNDNNAESSQEIDDISSSSSGHDFQVEDTEALEKEMIENISSDETEDDEDECDAKSDDMANCGLADVDFVQNDAQSESSSDTILDMQIEVKEYKEREETVEKEDNHLQQSHEETPEIRTKMETGTQQEPDDASRESEPSILVEEVPNKEEMERERIKIAVERAIREARERAFAEVRQRVIADTQEKVTKASSDKTCAQSKLRAERAAVERATAEARQRALEKAVSQKKISEPKVKVIEINQTTSAINHTNTESGLRSKAKLEKHNRIMERAAKALAEKEMRDLLALREQAERSRLAENLDADIKRWSNGKEGNLRALLSTLQYILGAESGWQPVSLTEIITTSAVKKAYRKATLCVHPDKLQQRGANIQQKYVCEKVFDLLKAAWNRFNSEER</sequence>
<evidence type="ECO:0000313" key="2">
    <source>
        <dbReference type="Proteomes" id="UP001056120"/>
    </source>
</evidence>
<dbReference type="EMBL" id="CM042031">
    <property type="protein sequence ID" value="KAI3785576.1"/>
    <property type="molecule type" value="Genomic_DNA"/>
</dbReference>
<evidence type="ECO:0000313" key="1">
    <source>
        <dbReference type="EMBL" id="KAI3785576.1"/>
    </source>
</evidence>
<protein>
    <submittedName>
        <fullName evidence="1">Uncharacterized protein</fullName>
    </submittedName>
</protein>
<name>A0ACB9GRC9_9ASTR</name>